<accession>A0A915KVC1</accession>
<keyword evidence="2" id="KW-0472">Membrane</keyword>
<dbReference type="AlphaFoldDB" id="A0A915KVC1"/>
<evidence type="ECO:0000256" key="1">
    <source>
        <dbReference type="SAM" id="MobiDB-lite"/>
    </source>
</evidence>
<feature type="compositionally biased region" description="Basic and acidic residues" evidence="1">
    <location>
        <begin position="184"/>
        <end position="199"/>
    </location>
</feature>
<evidence type="ECO:0000313" key="4">
    <source>
        <dbReference type="WBParaSite" id="nRc.2.0.1.t42092-RA"/>
    </source>
</evidence>
<keyword evidence="2" id="KW-1133">Transmembrane helix</keyword>
<evidence type="ECO:0000313" key="3">
    <source>
        <dbReference type="Proteomes" id="UP000887565"/>
    </source>
</evidence>
<protein>
    <submittedName>
        <fullName evidence="4">Uncharacterized protein</fullName>
    </submittedName>
</protein>
<sequence>MKIIIIPRAYFGVRVFAIIQQKTALATERSIAAAMMIMLFVIDARRASIARTGGLVVVVVVAIIVDRVVVVLIIQVVVIFAATISGRPGHFVFLFESTTGVGEPRRNLQKLRFDFEKYTKRCNSTRSIDKREDVEKFMEKCKSAGITLWCKLNITSASAAVNDDGGAIVGAKAILDGDGPAASLRDDDGTRRRRYDAQKWRQGRSGAGGRGVVQRGQIPQFVGH</sequence>
<keyword evidence="3" id="KW-1185">Reference proteome</keyword>
<feature type="transmembrane region" description="Helical" evidence="2">
    <location>
        <begin position="54"/>
        <end position="82"/>
    </location>
</feature>
<dbReference type="Proteomes" id="UP000887565">
    <property type="component" value="Unplaced"/>
</dbReference>
<evidence type="ECO:0000256" key="2">
    <source>
        <dbReference type="SAM" id="Phobius"/>
    </source>
</evidence>
<reference evidence="4" key="1">
    <citation type="submission" date="2022-11" db="UniProtKB">
        <authorList>
            <consortium name="WormBaseParasite"/>
        </authorList>
    </citation>
    <scope>IDENTIFICATION</scope>
</reference>
<dbReference type="WBParaSite" id="nRc.2.0.1.t42092-RA">
    <property type="protein sequence ID" value="nRc.2.0.1.t42092-RA"/>
    <property type="gene ID" value="nRc.2.0.1.g42092"/>
</dbReference>
<organism evidence="3 4">
    <name type="scientific">Romanomermis culicivorax</name>
    <name type="common">Nematode worm</name>
    <dbReference type="NCBI Taxonomy" id="13658"/>
    <lineage>
        <taxon>Eukaryota</taxon>
        <taxon>Metazoa</taxon>
        <taxon>Ecdysozoa</taxon>
        <taxon>Nematoda</taxon>
        <taxon>Enoplea</taxon>
        <taxon>Dorylaimia</taxon>
        <taxon>Mermithida</taxon>
        <taxon>Mermithoidea</taxon>
        <taxon>Mermithidae</taxon>
        <taxon>Romanomermis</taxon>
    </lineage>
</organism>
<name>A0A915KVC1_ROMCU</name>
<feature type="region of interest" description="Disordered" evidence="1">
    <location>
        <begin position="180"/>
        <end position="224"/>
    </location>
</feature>
<keyword evidence="2" id="KW-0812">Transmembrane</keyword>
<proteinExistence type="predicted"/>